<feature type="binding site" evidence="10">
    <location>
        <position position="631"/>
    </location>
    <ligand>
        <name>ATP</name>
        <dbReference type="ChEBI" id="CHEBI:30616"/>
    </ligand>
</feature>
<organism evidence="14 15">
    <name type="scientific">Patiria miniata</name>
    <name type="common">Bat star</name>
    <name type="synonym">Asterina miniata</name>
    <dbReference type="NCBI Taxonomy" id="46514"/>
    <lineage>
        <taxon>Eukaryota</taxon>
        <taxon>Metazoa</taxon>
        <taxon>Echinodermata</taxon>
        <taxon>Eleutherozoa</taxon>
        <taxon>Asterozoa</taxon>
        <taxon>Asteroidea</taxon>
        <taxon>Valvatacea</taxon>
        <taxon>Valvatida</taxon>
        <taxon>Asterinidae</taxon>
        <taxon>Patiria</taxon>
    </lineage>
</organism>
<dbReference type="InterPro" id="IPR011009">
    <property type="entry name" value="Kinase-like_dom_sf"/>
</dbReference>
<comment type="catalytic activity">
    <reaction evidence="8">
        <text>L-threonyl-[protein] + ATP = O-phospho-L-threonyl-[protein] + ADP + H(+)</text>
        <dbReference type="Rhea" id="RHEA:46608"/>
        <dbReference type="Rhea" id="RHEA-COMP:11060"/>
        <dbReference type="Rhea" id="RHEA-COMP:11605"/>
        <dbReference type="ChEBI" id="CHEBI:15378"/>
        <dbReference type="ChEBI" id="CHEBI:30013"/>
        <dbReference type="ChEBI" id="CHEBI:30616"/>
        <dbReference type="ChEBI" id="CHEBI:61977"/>
        <dbReference type="ChEBI" id="CHEBI:456216"/>
        <dbReference type="EC" id="2.7.11.1"/>
    </reaction>
</comment>
<dbReference type="PROSITE" id="PS00107">
    <property type="entry name" value="PROTEIN_KINASE_ATP"/>
    <property type="match status" value="1"/>
</dbReference>
<evidence type="ECO:0000256" key="6">
    <source>
        <dbReference type="ARBA" id="ARBA00022777"/>
    </source>
</evidence>
<evidence type="ECO:0000256" key="10">
    <source>
        <dbReference type="PROSITE-ProRule" id="PRU10141"/>
    </source>
</evidence>
<dbReference type="EnsemblMetazoa" id="XM_038202398.1">
    <property type="protein sequence ID" value="XP_038058326.1"/>
    <property type="gene ID" value="LOC119729708"/>
</dbReference>
<evidence type="ECO:0000259" key="12">
    <source>
        <dbReference type="PROSITE" id="PS50011"/>
    </source>
</evidence>
<feature type="compositionally biased region" description="Basic and acidic residues" evidence="11">
    <location>
        <begin position="427"/>
        <end position="464"/>
    </location>
</feature>
<dbReference type="FunFam" id="3.30.200.20:FF:000315">
    <property type="entry name" value="Calcium-dependent protein kinase 3"/>
    <property type="match status" value="1"/>
</dbReference>
<dbReference type="GO" id="GO:0005524">
    <property type="term" value="F:ATP binding"/>
    <property type="evidence" value="ECO:0007669"/>
    <property type="project" value="UniProtKB-UniRule"/>
</dbReference>
<dbReference type="SUPFAM" id="SSF56112">
    <property type="entry name" value="Protein kinase-like (PK-like)"/>
    <property type="match status" value="1"/>
</dbReference>
<proteinExistence type="inferred from homology"/>
<dbReference type="GO" id="GO:0004674">
    <property type="term" value="F:protein serine/threonine kinase activity"/>
    <property type="evidence" value="ECO:0007669"/>
    <property type="project" value="UniProtKB-KW"/>
</dbReference>
<evidence type="ECO:0000256" key="8">
    <source>
        <dbReference type="ARBA" id="ARBA00047899"/>
    </source>
</evidence>
<dbReference type="GO" id="GO:0035556">
    <property type="term" value="P:intracellular signal transduction"/>
    <property type="evidence" value="ECO:0007669"/>
    <property type="project" value="InterPro"/>
</dbReference>
<comment type="similarity">
    <text evidence="1">Belongs to the protein kinase superfamily. CAMK Ser/Thr protein kinase family. CaMK subfamily.</text>
</comment>
<dbReference type="EnsemblMetazoa" id="XM_038202397.1">
    <property type="protein sequence ID" value="XP_038058325.1"/>
    <property type="gene ID" value="LOC119729708"/>
</dbReference>
<keyword evidence="3" id="KW-0723">Serine/threonine-protein kinase</keyword>
<feature type="domain" description="Doublecortin" evidence="13">
    <location>
        <begin position="257"/>
        <end position="336"/>
    </location>
</feature>
<dbReference type="AlphaFoldDB" id="A0A914A3S8"/>
<dbReference type="CDD" id="cd14095">
    <property type="entry name" value="STKc_DCKL"/>
    <property type="match status" value="1"/>
</dbReference>
<evidence type="ECO:0000256" key="7">
    <source>
        <dbReference type="ARBA" id="ARBA00022840"/>
    </source>
</evidence>
<dbReference type="RefSeq" id="XP_038058326.1">
    <property type="nucleotide sequence ID" value="XM_038202398.1"/>
</dbReference>
<evidence type="ECO:0000256" key="5">
    <source>
        <dbReference type="ARBA" id="ARBA00022741"/>
    </source>
</evidence>
<dbReference type="InterPro" id="IPR003533">
    <property type="entry name" value="Doublecortin_dom"/>
</dbReference>
<feature type="region of interest" description="Disordered" evidence="11">
    <location>
        <begin position="353"/>
        <end position="464"/>
    </location>
</feature>
<dbReference type="FunFam" id="1.10.510.10:FF:000066">
    <property type="entry name" value="Serine/threonine-protein kinase DCLK1 isoform 2"/>
    <property type="match status" value="1"/>
</dbReference>
<name>A0A914A3S8_PATMI</name>
<dbReference type="OMA" id="VRAQKKW"/>
<protein>
    <recommendedName>
        <fullName evidence="2">non-specific serine/threonine protein kinase</fullName>
        <ecNumber evidence="2">2.7.11.1</ecNumber>
    </recommendedName>
</protein>
<dbReference type="Gene3D" id="3.10.20.230">
    <property type="entry name" value="Doublecortin domain"/>
    <property type="match status" value="2"/>
</dbReference>
<feature type="region of interest" description="Disordered" evidence="11">
    <location>
        <begin position="494"/>
        <end position="548"/>
    </location>
</feature>
<keyword evidence="5 10" id="KW-0547">Nucleotide-binding</keyword>
<feature type="domain" description="Doublecortin" evidence="13">
    <location>
        <begin position="78"/>
        <end position="160"/>
    </location>
</feature>
<evidence type="ECO:0000313" key="15">
    <source>
        <dbReference type="Proteomes" id="UP000887568"/>
    </source>
</evidence>
<comment type="catalytic activity">
    <reaction evidence="9">
        <text>L-seryl-[protein] + ATP = O-phospho-L-seryl-[protein] + ADP + H(+)</text>
        <dbReference type="Rhea" id="RHEA:17989"/>
        <dbReference type="Rhea" id="RHEA-COMP:9863"/>
        <dbReference type="Rhea" id="RHEA-COMP:11604"/>
        <dbReference type="ChEBI" id="CHEBI:15378"/>
        <dbReference type="ChEBI" id="CHEBI:29999"/>
        <dbReference type="ChEBI" id="CHEBI:30616"/>
        <dbReference type="ChEBI" id="CHEBI:83421"/>
        <dbReference type="ChEBI" id="CHEBI:456216"/>
        <dbReference type="EC" id="2.7.11.1"/>
    </reaction>
</comment>
<dbReference type="Gene3D" id="1.10.510.10">
    <property type="entry name" value="Transferase(Phosphotransferase) domain 1"/>
    <property type="match status" value="1"/>
</dbReference>
<dbReference type="GeneID" id="119729708"/>
<dbReference type="SMART" id="SM00220">
    <property type="entry name" value="S_TKc"/>
    <property type="match status" value="1"/>
</dbReference>
<dbReference type="PANTHER" id="PTHR24347">
    <property type="entry name" value="SERINE/THREONINE-PROTEIN KINASE"/>
    <property type="match status" value="1"/>
</dbReference>
<feature type="region of interest" description="Disordered" evidence="11">
    <location>
        <begin position="208"/>
        <end position="257"/>
    </location>
</feature>
<dbReference type="Pfam" id="PF00069">
    <property type="entry name" value="Pkinase"/>
    <property type="match status" value="1"/>
</dbReference>
<keyword evidence="7 10" id="KW-0067">ATP-binding</keyword>
<dbReference type="RefSeq" id="XP_038058325.1">
    <property type="nucleotide sequence ID" value="XM_038202397.1"/>
</dbReference>
<evidence type="ECO:0000256" key="2">
    <source>
        <dbReference type="ARBA" id="ARBA00012513"/>
    </source>
</evidence>
<evidence type="ECO:0000256" key="1">
    <source>
        <dbReference type="ARBA" id="ARBA00005354"/>
    </source>
</evidence>
<evidence type="ECO:0000256" key="9">
    <source>
        <dbReference type="ARBA" id="ARBA00048679"/>
    </source>
</evidence>
<dbReference type="SMART" id="SM00537">
    <property type="entry name" value="DCX"/>
    <property type="match status" value="2"/>
</dbReference>
<feature type="compositionally biased region" description="Basic and acidic residues" evidence="11">
    <location>
        <begin position="494"/>
        <end position="535"/>
    </location>
</feature>
<dbReference type="OrthoDB" id="1738954at2759"/>
<dbReference type="InterPro" id="IPR017441">
    <property type="entry name" value="Protein_kinase_ATP_BS"/>
</dbReference>
<dbReference type="Pfam" id="PF03607">
    <property type="entry name" value="DCX"/>
    <property type="match status" value="2"/>
</dbReference>
<dbReference type="PROSITE" id="PS00108">
    <property type="entry name" value="PROTEIN_KINASE_ST"/>
    <property type="match status" value="1"/>
</dbReference>
<feature type="domain" description="Protein kinase" evidence="12">
    <location>
        <begin position="602"/>
        <end position="864"/>
    </location>
</feature>
<dbReference type="PROSITE" id="PS50011">
    <property type="entry name" value="PROTEIN_KINASE_DOM"/>
    <property type="match status" value="1"/>
</dbReference>
<dbReference type="EC" id="2.7.11.1" evidence="2"/>
<dbReference type="InterPro" id="IPR008271">
    <property type="entry name" value="Ser/Thr_kinase_AS"/>
</dbReference>
<keyword evidence="15" id="KW-1185">Reference proteome</keyword>
<reference evidence="14" key="1">
    <citation type="submission" date="2022-11" db="UniProtKB">
        <authorList>
            <consortium name="EnsemblMetazoa"/>
        </authorList>
    </citation>
    <scope>IDENTIFICATION</scope>
</reference>
<evidence type="ECO:0000256" key="3">
    <source>
        <dbReference type="ARBA" id="ARBA00022527"/>
    </source>
</evidence>
<dbReference type="SUPFAM" id="SSF89837">
    <property type="entry name" value="Doublecortin (DC)"/>
    <property type="match status" value="2"/>
</dbReference>
<keyword evidence="4" id="KW-0808">Transferase</keyword>
<dbReference type="Proteomes" id="UP000887568">
    <property type="component" value="Unplaced"/>
</dbReference>
<dbReference type="InterPro" id="IPR036572">
    <property type="entry name" value="Doublecortin_dom_sf"/>
</dbReference>
<keyword evidence="6" id="KW-0418">Kinase</keyword>
<dbReference type="PROSITE" id="PS50309">
    <property type="entry name" value="DC"/>
    <property type="match status" value="2"/>
</dbReference>
<evidence type="ECO:0000313" key="14">
    <source>
        <dbReference type="EnsemblMetazoa" id="XP_038058325.1"/>
    </source>
</evidence>
<evidence type="ECO:0000259" key="13">
    <source>
        <dbReference type="PROSITE" id="PS50309"/>
    </source>
</evidence>
<dbReference type="InterPro" id="IPR000719">
    <property type="entry name" value="Prot_kinase_dom"/>
</dbReference>
<evidence type="ECO:0000256" key="11">
    <source>
        <dbReference type="SAM" id="MobiDB-lite"/>
    </source>
</evidence>
<sequence length="907" mass="103238">MGRLHKSPPGRMNADANDTLLAYPFNNSDTAAAAARPRRKHRDAMLQVASRNADATPAVSQQHKDITEEKYQDLRRPRQLLFFRNGDRYFRGKRLRITPNRFQTFDTLLSELTKHMSLPYGVRKIYNPESGKSITDIENLLDGESYVCASFEKFKKLEYGAKHSTPDWSTGHASKHSQLQSDLYGRFSYSYPSTGKYAAAYARSPAGGSDSLKKGGSGPVSFSFPGVKRPPLSHREREPVSKSTGSLHPDLSPSKPKLCKIVKAGPKPRQSVSLLLNKRSVQSYEMLVQDISDAFGLPKYKNHRIRKLYTVQGKEVKGVADFFRNPDDAFIASASKHHLSKEEIAEIYAENFPSNPYAKGHRRRTKGRDSKSDSGLEEDEGGEVLSMAKPKKAGRRSKDVEKTPREDGDAARKTKDEMESEDAEKEDEMRQKEEEQRQKKDEAEREEANRKKEEELRLKEEELRKREEELKKQLLEDRQKKSEQERLEAIAKKEAELKAKEEELQRKEKEERRRREEDAERRRLEEEEEEQRLAELENIQTPDDEINSIDARDFDSQEGVYDNHELHSPVDKVEAKGNQKKKLDFTSDPREIVDKDSILNRYTIGPKIGDGNFADVHEATLKNTEQVFAMKIVDKSKLTGKEHMIENEIGIMKNINHPNIVKLFEEHETRENIYLVMEFIRGGDLFDAITESVKFTEADAAVIISDMASALAYLHSLNIVHRDLKPENLLFVNRPVSKSSSGDITLKLADFGLAMEVKAPIYTVCGTPTYVAPEILAETGYGLEVDMWATGVICYILLCGFPPFRSLDRDQEELFELIQAGEFVYLSPYWDNISDDAKDLIDHLLVVSKRKRYTAKQVLAHPWVVSGGGTVKDSLPNLQREVSMNLEKNFEGRKSGKRKGVHAGGVR</sequence>
<feature type="compositionally biased region" description="Basic and acidic residues" evidence="11">
    <location>
        <begin position="396"/>
        <end position="417"/>
    </location>
</feature>
<accession>A0A914A3S8</accession>
<evidence type="ECO:0000256" key="4">
    <source>
        <dbReference type="ARBA" id="ARBA00022679"/>
    </source>
</evidence>